<dbReference type="Gene3D" id="1.10.287.130">
    <property type="match status" value="1"/>
</dbReference>
<dbReference type="CDD" id="cd16922">
    <property type="entry name" value="HATPase_EvgS-ArcB-TorS-like"/>
    <property type="match status" value="1"/>
</dbReference>
<organism evidence="22 23">
    <name type="scientific">Chlorogloeopsis fritschii PCC 6912</name>
    <dbReference type="NCBI Taxonomy" id="211165"/>
    <lineage>
        <taxon>Bacteria</taxon>
        <taxon>Bacillati</taxon>
        <taxon>Cyanobacteriota</taxon>
        <taxon>Cyanophyceae</taxon>
        <taxon>Nostocales</taxon>
        <taxon>Chlorogloeopsidaceae</taxon>
        <taxon>Chlorogloeopsis</taxon>
    </lineage>
</organism>
<dbReference type="Pfam" id="PF02518">
    <property type="entry name" value="HATPase_c"/>
    <property type="match status" value="1"/>
</dbReference>
<dbReference type="PROSITE" id="PS50110">
    <property type="entry name" value="RESPONSE_REGULATORY"/>
    <property type="match status" value="1"/>
</dbReference>
<dbReference type="EC" id="2.7.13.3" evidence="3"/>
<dbReference type="GO" id="GO:0005886">
    <property type="term" value="C:plasma membrane"/>
    <property type="evidence" value="ECO:0007669"/>
    <property type="project" value="UniProtKB-SubCell"/>
</dbReference>
<evidence type="ECO:0000256" key="11">
    <source>
        <dbReference type="ARBA" id="ARBA00022989"/>
    </source>
</evidence>
<dbReference type="CDD" id="cd00082">
    <property type="entry name" value="HisKA"/>
    <property type="match status" value="1"/>
</dbReference>
<keyword evidence="10" id="KW-0067">ATP-binding</keyword>
<evidence type="ECO:0000256" key="5">
    <source>
        <dbReference type="ARBA" id="ARBA00022553"/>
    </source>
</evidence>
<evidence type="ECO:0000256" key="8">
    <source>
        <dbReference type="ARBA" id="ARBA00022741"/>
    </source>
</evidence>
<keyword evidence="12" id="KW-0902">Two-component regulatory system</keyword>
<evidence type="ECO:0000313" key="22">
    <source>
        <dbReference type="EMBL" id="RUR77545.1"/>
    </source>
</evidence>
<evidence type="ECO:0000256" key="9">
    <source>
        <dbReference type="ARBA" id="ARBA00022777"/>
    </source>
</evidence>
<comment type="catalytic activity">
    <reaction evidence="1">
        <text>ATP + protein L-histidine = ADP + protein N-phospho-L-histidine.</text>
        <dbReference type="EC" id="2.7.13.3"/>
    </reaction>
</comment>
<keyword evidence="9 22" id="KW-0418">Kinase</keyword>
<gene>
    <name evidence="22" type="ORF">PCC6912_39360</name>
</gene>
<evidence type="ECO:0000256" key="7">
    <source>
        <dbReference type="ARBA" id="ARBA00022692"/>
    </source>
</evidence>
<evidence type="ECO:0000256" key="16">
    <source>
        <dbReference type="SAM" id="MobiDB-lite"/>
    </source>
</evidence>
<dbReference type="SMART" id="SM00387">
    <property type="entry name" value="HATPase_c"/>
    <property type="match status" value="1"/>
</dbReference>
<evidence type="ECO:0000259" key="18">
    <source>
        <dbReference type="PROSITE" id="PS50109"/>
    </source>
</evidence>
<dbReference type="SUPFAM" id="SSF55785">
    <property type="entry name" value="PYP-like sensor domain (PAS domain)"/>
    <property type="match status" value="1"/>
</dbReference>
<evidence type="ECO:0000256" key="17">
    <source>
        <dbReference type="SAM" id="Phobius"/>
    </source>
</evidence>
<dbReference type="PRINTS" id="PR00344">
    <property type="entry name" value="BCTRLSENSOR"/>
</dbReference>
<feature type="coiled-coil region" evidence="15">
    <location>
        <begin position="400"/>
        <end position="430"/>
    </location>
</feature>
<keyword evidence="6" id="KW-0808">Transferase</keyword>
<feature type="domain" description="Histidine kinase" evidence="18">
    <location>
        <begin position="615"/>
        <end position="883"/>
    </location>
</feature>
<dbReference type="Gene3D" id="6.10.340.10">
    <property type="match status" value="1"/>
</dbReference>
<dbReference type="InterPro" id="IPR004358">
    <property type="entry name" value="Sig_transdc_His_kin-like_C"/>
</dbReference>
<evidence type="ECO:0000256" key="1">
    <source>
        <dbReference type="ARBA" id="ARBA00000085"/>
    </source>
</evidence>
<dbReference type="GO" id="GO:0009927">
    <property type="term" value="F:histidine phosphotransfer kinase activity"/>
    <property type="evidence" value="ECO:0007669"/>
    <property type="project" value="TreeGrafter"/>
</dbReference>
<dbReference type="SUPFAM" id="SSF47384">
    <property type="entry name" value="Homodimeric domain of signal transducing histidine kinase"/>
    <property type="match status" value="1"/>
</dbReference>
<dbReference type="FunFam" id="1.10.287.130:FF:000002">
    <property type="entry name" value="Two-component osmosensing histidine kinase"/>
    <property type="match status" value="1"/>
</dbReference>
<dbReference type="PANTHER" id="PTHR43047:SF72">
    <property type="entry name" value="OSMOSENSING HISTIDINE PROTEIN KINASE SLN1"/>
    <property type="match status" value="1"/>
</dbReference>
<evidence type="ECO:0000256" key="12">
    <source>
        <dbReference type="ARBA" id="ARBA00023012"/>
    </source>
</evidence>
<dbReference type="CDD" id="cd18773">
    <property type="entry name" value="PDC1_HK_sensor"/>
    <property type="match status" value="1"/>
</dbReference>
<protein>
    <recommendedName>
        <fullName evidence="3">histidine kinase</fullName>
        <ecNumber evidence="3">2.7.13.3</ecNumber>
    </recommendedName>
</protein>
<dbReference type="InterPro" id="IPR036890">
    <property type="entry name" value="HATPase_C_sf"/>
</dbReference>
<name>A0A433N7T6_CHLFR</name>
<dbReference type="InterPro" id="IPR003661">
    <property type="entry name" value="HisK_dim/P_dom"/>
</dbReference>
<feature type="region of interest" description="Disordered" evidence="16">
    <location>
        <begin position="756"/>
        <end position="779"/>
    </location>
</feature>
<dbReference type="SMART" id="SM00304">
    <property type="entry name" value="HAMP"/>
    <property type="match status" value="1"/>
</dbReference>
<dbReference type="PROSITE" id="PS50113">
    <property type="entry name" value="PAC"/>
    <property type="match status" value="1"/>
</dbReference>
<sequence>MPLATILFGSFALQICGAVGLVGFISFRNGKTAVREFASQLENEVCDRVEQYLDRYLKLPQQINQINLDAIQLGLLDVTDLKTTWHYFWKQMQVFDVGYISFSNPKWELVGVERLESNKFLIRQTSVSKTGLVKQVAYITDSRGNLVKLPATAKVPSLTREFLYINAVKAGKSVWSKNYQLQNKSVLSISNSYPVYDSDRKLIGVLGTNINFSQIDKFLAQVKLARSGNIFILERDGLIVASSQSSHSVVKNQPKHLSVFNSEDSLIQQTKQHLIQQFGSLSLLREQQKLVFSSSKANYFVHVKPWQSEIGLDWLVVVVIPENEFTEKIHANTLTTFLLCIVSFLIATLFSLFTTRWILNPILQLTTSVKKIAEGKLNETAKIKNFKELAEVTNLVTNMAKQLQKSFAKLKAKNAELKILNKTLSQSESRLAQFVEAMPIGVMLAEANGRISYKNTISKQVFEQAVIHLATIEEITKVYQVYLAGTDQLYPSDRLPAVRALQGENVTVDDIEIRYPDKIIYLEASGKAIYDESGNIVFAIATFVDISQRKQTQKLLAEYNRTLKIHVKKRTSELLKVIKQLQSSQKELIKSQEIAKQGQKAAEQANQAKSEFLANMSHELRTPLNAILGFTQMMSLDKTLTVENKQNLAIVNSAGEHLLHLINDILEVSKIEAGKTTLNLSSFDLILLLENIKQTLGLRAAAKGLKLVFEYAPNLPRFIKTDSHKLRQVLLNLLGNAIKFTDIGSVTLRVRRGIRKEAEEQRSKEKSQDAERLPERVRRQPPKALLLQRRLRTSEGAEEQYPIPDIQSLIFEVTDTGSGISPDEIHLLFKPFGQTENGRKSQQGTGLGLAISQNYVQLMGGKIGVNSKVGVGSTFTFNIQINISDCSEIVTNKFQHQIIGLAGTQGEYRILIVDDHQESRLFLVKLLSSIGYSIKEATNGAEAISVCESWQPHLILMDMQMPVMDGYEAIRRIRAKETEDTSRTRTIIIALTATAFKEERQKMLSANCDDFISKPFSLEVLLEKLSEYLGVKYTAKFTNQNTEAIANQIQPTLTSTEVITQLLQFSPQWIAQLHHAAASCSDELILDLLKQIPQDKAQLVQIFSDLANNYQFEKIMELTRANAE</sequence>
<dbReference type="SUPFAM" id="SSF55874">
    <property type="entry name" value="ATPase domain of HSP90 chaperone/DNA topoisomerase II/histidine kinase"/>
    <property type="match status" value="1"/>
</dbReference>
<dbReference type="InterPro" id="IPR011006">
    <property type="entry name" value="CheY-like_superfamily"/>
</dbReference>
<dbReference type="CDD" id="cd17546">
    <property type="entry name" value="REC_hyHK_CKI1_RcsC-like"/>
    <property type="match status" value="1"/>
</dbReference>
<keyword evidence="23" id="KW-1185">Reference proteome</keyword>
<dbReference type="Pfam" id="PF02743">
    <property type="entry name" value="dCache_1"/>
    <property type="match status" value="1"/>
</dbReference>
<keyword evidence="5 14" id="KW-0597">Phosphoprotein</keyword>
<dbReference type="EMBL" id="RSCJ01000017">
    <property type="protein sequence ID" value="RUR77545.1"/>
    <property type="molecule type" value="Genomic_DNA"/>
</dbReference>
<dbReference type="Proteomes" id="UP000268857">
    <property type="component" value="Unassembled WGS sequence"/>
</dbReference>
<dbReference type="SUPFAM" id="SSF103190">
    <property type="entry name" value="Sensory domain-like"/>
    <property type="match status" value="1"/>
</dbReference>
<dbReference type="PROSITE" id="PS50109">
    <property type="entry name" value="HIS_KIN"/>
    <property type="match status" value="1"/>
</dbReference>
<evidence type="ECO:0000256" key="3">
    <source>
        <dbReference type="ARBA" id="ARBA00012438"/>
    </source>
</evidence>
<dbReference type="SMART" id="SM00086">
    <property type="entry name" value="PAC"/>
    <property type="match status" value="1"/>
</dbReference>
<evidence type="ECO:0000256" key="2">
    <source>
        <dbReference type="ARBA" id="ARBA00004651"/>
    </source>
</evidence>
<feature type="transmembrane region" description="Helical" evidence="17">
    <location>
        <begin position="6"/>
        <end position="27"/>
    </location>
</feature>
<evidence type="ECO:0000256" key="13">
    <source>
        <dbReference type="ARBA" id="ARBA00023136"/>
    </source>
</evidence>
<dbReference type="SUPFAM" id="SSF52172">
    <property type="entry name" value="CheY-like"/>
    <property type="match status" value="1"/>
</dbReference>
<dbReference type="Pfam" id="PF00072">
    <property type="entry name" value="Response_reg"/>
    <property type="match status" value="1"/>
</dbReference>
<dbReference type="InterPro" id="IPR036097">
    <property type="entry name" value="HisK_dim/P_sf"/>
</dbReference>
<keyword evidence="4" id="KW-1003">Cell membrane</keyword>
<dbReference type="Gene3D" id="3.30.450.20">
    <property type="entry name" value="PAS domain"/>
    <property type="match status" value="3"/>
</dbReference>
<dbReference type="InterPro" id="IPR005467">
    <property type="entry name" value="His_kinase_dom"/>
</dbReference>
<evidence type="ECO:0000259" key="21">
    <source>
        <dbReference type="PROSITE" id="PS50885"/>
    </source>
</evidence>
<keyword evidence="11 17" id="KW-1133">Transmembrane helix</keyword>
<evidence type="ECO:0000256" key="4">
    <source>
        <dbReference type="ARBA" id="ARBA00022475"/>
    </source>
</evidence>
<dbReference type="Gene3D" id="3.30.565.10">
    <property type="entry name" value="Histidine kinase-like ATPase, C-terminal domain"/>
    <property type="match status" value="1"/>
</dbReference>
<accession>A0A433N7T6</accession>
<dbReference type="InterPro" id="IPR003660">
    <property type="entry name" value="HAMP_dom"/>
</dbReference>
<evidence type="ECO:0000313" key="23">
    <source>
        <dbReference type="Proteomes" id="UP000268857"/>
    </source>
</evidence>
<dbReference type="SUPFAM" id="SSF158472">
    <property type="entry name" value="HAMP domain-like"/>
    <property type="match status" value="1"/>
</dbReference>
<feature type="domain" description="PAC" evidence="20">
    <location>
        <begin position="506"/>
        <end position="558"/>
    </location>
</feature>
<dbReference type="InterPro" id="IPR033479">
    <property type="entry name" value="dCache_1"/>
</dbReference>
<dbReference type="AlphaFoldDB" id="A0A433N7T6"/>
<dbReference type="SMART" id="SM00388">
    <property type="entry name" value="HisKA"/>
    <property type="match status" value="1"/>
</dbReference>
<dbReference type="Gene3D" id="3.40.50.2300">
    <property type="match status" value="1"/>
</dbReference>
<evidence type="ECO:0000256" key="14">
    <source>
        <dbReference type="PROSITE-ProRule" id="PRU00169"/>
    </source>
</evidence>
<dbReference type="CDD" id="cd06225">
    <property type="entry name" value="HAMP"/>
    <property type="match status" value="1"/>
</dbReference>
<dbReference type="GO" id="GO:0005524">
    <property type="term" value="F:ATP binding"/>
    <property type="evidence" value="ECO:0007669"/>
    <property type="project" value="UniProtKB-KW"/>
</dbReference>
<dbReference type="InterPro" id="IPR001610">
    <property type="entry name" value="PAC"/>
</dbReference>
<feature type="modified residue" description="4-aspartylphosphate" evidence="14">
    <location>
        <position position="958"/>
    </location>
</feature>
<dbReference type="InterPro" id="IPR035965">
    <property type="entry name" value="PAS-like_dom_sf"/>
</dbReference>
<dbReference type="GO" id="GO:0000155">
    <property type="term" value="F:phosphorelay sensor kinase activity"/>
    <property type="evidence" value="ECO:0007669"/>
    <property type="project" value="InterPro"/>
</dbReference>
<dbReference type="InterPro" id="IPR000700">
    <property type="entry name" value="PAS-assoc_C"/>
</dbReference>
<keyword evidence="15" id="KW-0175">Coiled coil</keyword>
<dbReference type="Pfam" id="PF00512">
    <property type="entry name" value="HisKA"/>
    <property type="match status" value="1"/>
</dbReference>
<proteinExistence type="predicted"/>
<dbReference type="PANTHER" id="PTHR43047">
    <property type="entry name" value="TWO-COMPONENT HISTIDINE PROTEIN KINASE"/>
    <property type="match status" value="1"/>
</dbReference>
<evidence type="ECO:0000256" key="6">
    <source>
        <dbReference type="ARBA" id="ARBA00022679"/>
    </source>
</evidence>
<evidence type="ECO:0000259" key="19">
    <source>
        <dbReference type="PROSITE" id="PS50110"/>
    </source>
</evidence>
<comment type="subcellular location">
    <subcellularLocation>
        <location evidence="2">Cell membrane</location>
        <topology evidence="2">Multi-pass membrane protein</topology>
    </subcellularLocation>
</comment>
<comment type="caution">
    <text evidence="22">The sequence shown here is derived from an EMBL/GenBank/DDBJ whole genome shotgun (WGS) entry which is preliminary data.</text>
</comment>
<dbReference type="PROSITE" id="PS50885">
    <property type="entry name" value="HAMP"/>
    <property type="match status" value="1"/>
</dbReference>
<feature type="transmembrane region" description="Helical" evidence="17">
    <location>
        <begin position="337"/>
        <end position="359"/>
    </location>
</feature>
<dbReference type="STRING" id="211165.GCA_000317285_02735"/>
<keyword evidence="7 17" id="KW-0812">Transmembrane</keyword>
<keyword evidence="8" id="KW-0547">Nucleotide-binding</keyword>
<reference evidence="22 23" key="1">
    <citation type="journal article" date="2019" name="Genome Biol. Evol.">
        <title>Day and night: Metabolic profiles and evolutionary relationships of six axenic non-marine cyanobacteria.</title>
        <authorList>
            <person name="Will S.E."/>
            <person name="Henke P."/>
            <person name="Boedeker C."/>
            <person name="Huang S."/>
            <person name="Brinkmann H."/>
            <person name="Rohde M."/>
            <person name="Jarek M."/>
            <person name="Friedl T."/>
            <person name="Seufert S."/>
            <person name="Schumacher M."/>
            <person name="Overmann J."/>
            <person name="Neumann-Schaal M."/>
            <person name="Petersen J."/>
        </authorList>
    </citation>
    <scope>NUCLEOTIDE SEQUENCE [LARGE SCALE GENOMIC DNA]</scope>
    <source>
        <strain evidence="22 23">PCC 6912</strain>
    </source>
</reference>
<feature type="domain" description="HAMP" evidence="21">
    <location>
        <begin position="356"/>
        <end position="408"/>
    </location>
</feature>
<dbReference type="InterPro" id="IPR029151">
    <property type="entry name" value="Sensor-like_sf"/>
</dbReference>
<dbReference type="InterPro" id="IPR003594">
    <property type="entry name" value="HATPase_dom"/>
</dbReference>
<evidence type="ECO:0000256" key="15">
    <source>
        <dbReference type="SAM" id="Coils"/>
    </source>
</evidence>
<dbReference type="InterPro" id="IPR001789">
    <property type="entry name" value="Sig_transdc_resp-reg_receiver"/>
</dbReference>
<evidence type="ECO:0000256" key="10">
    <source>
        <dbReference type="ARBA" id="ARBA00022840"/>
    </source>
</evidence>
<feature type="compositionally biased region" description="Basic and acidic residues" evidence="16">
    <location>
        <begin position="756"/>
        <end position="778"/>
    </location>
</feature>
<feature type="domain" description="Response regulatory" evidence="19">
    <location>
        <begin position="909"/>
        <end position="1029"/>
    </location>
</feature>
<evidence type="ECO:0000259" key="20">
    <source>
        <dbReference type="PROSITE" id="PS50113"/>
    </source>
</evidence>
<keyword evidence="13 17" id="KW-0472">Membrane</keyword>
<dbReference type="SMART" id="SM00448">
    <property type="entry name" value="REC"/>
    <property type="match status" value="1"/>
</dbReference>